<gene>
    <name evidence="1" type="ORF">FGG12_20645</name>
</gene>
<name>A0ABY3EJ92_9BURK</name>
<dbReference type="EMBL" id="VCIZ01000013">
    <property type="protein sequence ID" value="TSP10871.1"/>
    <property type="molecule type" value="Genomic_DNA"/>
</dbReference>
<dbReference type="RefSeq" id="WP_144200450.1">
    <property type="nucleotide sequence ID" value="NZ_VCIZ01000013.1"/>
</dbReference>
<evidence type="ECO:0008006" key="3">
    <source>
        <dbReference type="Google" id="ProtNLM"/>
    </source>
</evidence>
<evidence type="ECO:0000313" key="2">
    <source>
        <dbReference type="Proteomes" id="UP000318943"/>
    </source>
</evidence>
<keyword evidence="2" id="KW-1185">Reference proteome</keyword>
<sequence length="213" mass="23688">MKINFVLTGEGTSDLRLVEHIESLLVEEGFAEASGEAPDLSLFNPPIGRSVKDKLRALAIHYPNVDVIFVHRDADGDGEEPRLREIYAAAEHIGPERIVPIIPVTMLETWLLADQKIIKRVAGNVAHKGDIPCIPSLARLEGVVDAKQILLEALCHVSNTQGARLKRFKARYPEMRARLTFDLDPLGPVGHLPSYQKFRARVQEFAQIKLGCN</sequence>
<protein>
    <recommendedName>
        <fullName evidence="3">DUF4276 family protein</fullName>
    </recommendedName>
</protein>
<accession>A0ABY3EJ92</accession>
<proteinExistence type="predicted"/>
<dbReference type="Proteomes" id="UP000318943">
    <property type="component" value="Unassembled WGS sequence"/>
</dbReference>
<comment type="caution">
    <text evidence="1">The sequence shown here is derived from an EMBL/GenBank/DDBJ whole genome shotgun (WGS) entry which is preliminary data.</text>
</comment>
<evidence type="ECO:0000313" key="1">
    <source>
        <dbReference type="EMBL" id="TSP10871.1"/>
    </source>
</evidence>
<organism evidence="1 2">
    <name type="scientific">Cupriavidus campinensis</name>
    <dbReference type="NCBI Taxonomy" id="151783"/>
    <lineage>
        <taxon>Bacteria</taxon>
        <taxon>Pseudomonadati</taxon>
        <taxon>Pseudomonadota</taxon>
        <taxon>Betaproteobacteria</taxon>
        <taxon>Burkholderiales</taxon>
        <taxon>Burkholderiaceae</taxon>
        <taxon>Cupriavidus</taxon>
    </lineage>
</organism>
<reference evidence="1 2" key="1">
    <citation type="submission" date="2019-05" db="EMBL/GenBank/DDBJ databases">
        <title>Whole genome sequence analysis of Cupriavidus campinensis S14E4C strain.</title>
        <authorList>
            <person name="Abbaszade G."/>
            <person name="Szabo A."/>
            <person name="Toumi M."/>
            <person name="Toth E."/>
        </authorList>
    </citation>
    <scope>NUCLEOTIDE SEQUENCE [LARGE SCALE GENOMIC DNA]</scope>
    <source>
        <strain evidence="1 2">S14E4C</strain>
    </source>
</reference>